<dbReference type="InterPro" id="IPR036388">
    <property type="entry name" value="WH-like_DNA-bd_sf"/>
</dbReference>
<evidence type="ECO:0000313" key="7">
    <source>
        <dbReference type="Proteomes" id="UP000680865"/>
    </source>
</evidence>
<gene>
    <name evidence="6" type="primary">hcaR_3</name>
    <name evidence="6" type="ORF">Aco04nite_79680</name>
</gene>
<dbReference type="InterPro" id="IPR005119">
    <property type="entry name" value="LysR_subst-bd"/>
</dbReference>
<evidence type="ECO:0000259" key="5">
    <source>
        <dbReference type="PROSITE" id="PS50931"/>
    </source>
</evidence>
<name>A0A919SZW1_9ACTN</name>
<dbReference type="RefSeq" id="WP_213002355.1">
    <property type="nucleotide sequence ID" value="NZ_BAAATW010000018.1"/>
</dbReference>
<evidence type="ECO:0000313" key="6">
    <source>
        <dbReference type="EMBL" id="GIM82059.1"/>
    </source>
</evidence>
<dbReference type="PROSITE" id="PS50931">
    <property type="entry name" value="HTH_LYSR"/>
    <property type="match status" value="1"/>
</dbReference>
<comment type="similarity">
    <text evidence="1">Belongs to the LysR transcriptional regulatory family.</text>
</comment>
<keyword evidence="4" id="KW-0804">Transcription</keyword>
<dbReference type="PANTHER" id="PTHR30346">
    <property type="entry name" value="TRANSCRIPTIONAL DUAL REGULATOR HCAR-RELATED"/>
    <property type="match status" value="1"/>
</dbReference>
<accession>A0A919SZW1</accession>
<dbReference type="Pfam" id="PF03466">
    <property type="entry name" value="LysR_substrate"/>
    <property type="match status" value="1"/>
</dbReference>
<keyword evidence="2" id="KW-0805">Transcription regulation</keyword>
<dbReference type="Gene3D" id="3.40.190.10">
    <property type="entry name" value="Periplasmic binding protein-like II"/>
    <property type="match status" value="2"/>
</dbReference>
<dbReference type="Proteomes" id="UP000680865">
    <property type="component" value="Unassembled WGS sequence"/>
</dbReference>
<dbReference type="GO" id="GO:0032993">
    <property type="term" value="C:protein-DNA complex"/>
    <property type="evidence" value="ECO:0007669"/>
    <property type="project" value="TreeGrafter"/>
</dbReference>
<dbReference type="InterPro" id="IPR000847">
    <property type="entry name" value="LysR_HTH_N"/>
</dbReference>
<reference evidence="6" key="1">
    <citation type="submission" date="2021-03" db="EMBL/GenBank/DDBJ databases">
        <title>Whole genome shotgun sequence of Actinoplanes consettensis NBRC 14913.</title>
        <authorList>
            <person name="Komaki H."/>
            <person name="Tamura T."/>
        </authorList>
    </citation>
    <scope>NUCLEOTIDE SEQUENCE</scope>
    <source>
        <strain evidence="6">NBRC 14913</strain>
    </source>
</reference>
<evidence type="ECO:0000256" key="4">
    <source>
        <dbReference type="ARBA" id="ARBA00023163"/>
    </source>
</evidence>
<dbReference type="Pfam" id="PF00126">
    <property type="entry name" value="HTH_1"/>
    <property type="match status" value="1"/>
</dbReference>
<keyword evidence="7" id="KW-1185">Reference proteome</keyword>
<dbReference type="GO" id="GO:0003677">
    <property type="term" value="F:DNA binding"/>
    <property type="evidence" value="ECO:0007669"/>
    <property type="project" value="UniProtKB-KW"/>
</dbReference>
<dbReference type="Gene3D" id="1.10.10.10">
    <property type="entry name" value="Winged helix-like DNA-binding domain superfamily/Winged helix DNA-binding domain"/>
    <property type="match status" value="1"/>
</dbReference>
<evidence type="ECO:0000256" key="3">
    <source>
        <dbReference type="ARBA" id="ARBA00023125"/>
    </source>
</evidence>
<dbReference type="PANTHER" id="PTHR30346:SF0">
    <property type="entry name" value="HCA OPERON TRANSCRIPTIONAL ACTIVATOR HCAR"/>
    <property type="match status" value="1"/>
</dbReference>
<dbReference type="EMBL" id="BOQP01000050">
    <property type="protein sequence ID" value="GIM82059.1"/>
    <property type="molecule type" value="Genomic_DNA"/>
</dbReference>
<evidence type="ECO:0000256" key="1">
    <source>
        <dbReference type="ARBA" id="ARBA00009437"/>
    </source>
</evidence>
<comment type="caution">
    <text evidence="6">The sequence shown here is derived from an EMBL/GenBank/DDBJ whole genome shotgun (WGS) entry which is preliminary data.</text>
</comment>
<feature type="domain" description="HTH lysR-type" evidence="5">
    <location>
        <begin position="4"/>
        <end position="61"/>
    </location>
</feature>
<sequence length="289" mass="31109">MAELDLRHLEYLIAVAETGSITRAAHRLMMTQPALSRALQTLERTAGAPLLVRGRQATTLTAAGTALLADAYDLVERSRVALERVRGVRTLTVSAPACDVLAVAAASRAFEAEHGEVRVSIVPRDWLAPEVLRAGGADVAILRDSFDRYGLAVEPLMEEPRQVLLGAGHPLAGRARLTVSDLRDETFTYWSGMSAAEAAHWTGADVDRRPRRQTLRIGSVPEVLAVVALGQAVVYAHGSTLPEHLPGMSVRPVEGLSASRLEIGTPARAAHPLAGRFVEHVRRWHAGQA</sequence>
<dbReference type="GO" id="GO:0003700">
    <property type="term" value="F:DNA-binding transcription factor activity"/>
    <property type="evidence" value="ECO:0007669"/>
    <property type="project" value="InterPro"/>
</dbReference>
<dbReference type="PRINTS" id="PR00039">
    <property type="entry name" value="HTHLYSR"/>
</dbReference>
<dbReference type="InterPro" id="IPR036390">
    <property type="entry name" value="WH_DNA-bd_sf"/>
</dbReference>
<dbReference type="AlphaFoldDB" id="A0A919SZW1"/>
<organism evidence="6 7">
    <name type="scientific">Winogradskya consettensis</name>
    <dbReference type="NCBI Taxonomy" id="113560"/>
    <lineage>
        <taxon>Bacteria</taxon>
        <taxon>Bacillati</taxon>
        <taxon>Actinomycetota</taxon>
        <taxon>Actinomycetes</taxon>
        <taxon>Micromonosporales</taxon>
        <taxon>Micromonosporaceae</taxon>
        <taxon>Winogradskya</taxon>
    </lineage>
</organism>
<dbReference type="SUPFAM" id="SSF53850">
    <property type="entry name" value="Periplasmic binding protein-like II"/>
    <property type="match status" value="1"/>
</dbReference>
<proteinExistence type="inferred from homology"/>
<evidence type="ECO:0000256" key="2">
    <source>
        <dbReference type="ARBA" id="ARBA00023015"/>
    </source>
</evidence>
<keyword evidence="3" id="KW-0238">DNA-binding</keyword>
<dbReference type="SUPFAM" id="SSF46785">
    <property type="entry name" value="Winged helix' DNA-binding domain"/>
    <property type="match status" value="1"/>
</dbReference>
<protein>
    <submittedName>
        <fullName evidence="6">LysR family transcriptional regulator</fullName>
    </submittedName>
</protein>